<comment type="caution">
    <text evidence="2">The sequence shown here is derived from an EMBL/GenBank/DDBJ whole genome shotgun (WGS) entry which is preliminary data.</text>
</comment>
<name>A0A1G2CUG5_9BACT</name>
<gene>
    <name evidence="2" type="ORF">A2845_01915</name>
</gene>
<protein>
    <submittedName>
        <fullName evidence="2">Uncharacterized protein</fullName>
    </submittedName>
</protein>
<feature type="chain" id="PRO_5009582412" evidence="1">
    <location>
        <begin position="24"/>
        <end position="117"/>
    </location>
</feature>
<evidence type="ECO:0000256" key="1">
    <source>
        <dbReference type="SAM" id="SignalP"/>
    </source>
</evidence>
<dbReference type="AlphaFoldDB" id="A0A1G2CUG5"/>
<dbReference type="Proteomes" id="UP000177122">
    <property type="component" value="Unassembled WGS sequence"/>
</dbReference>
<dbReference type="EMBL" id="MHLI01000016">
    <property type="protein sequence ID" value="OGZ05014.1"/>
    <property type="molecule type" value="Genomic_DNA"/>
</dbReference>
<evidence type="ECO:0000313" key="3">
    <source>
        <dbReference type="Proteomes" id="UP000177122"/>
    </source>
</evidence>
<feature type="signal peptide" evidence="1">
    <location>
        <begin position="1"/>
        <end position="23"/>
    </location>
</feature>
<proteinExistence type="predicted"/>
<keyword evidence="1" id="KW-0732">Signal</keyword>
<organism evidence="2 3">
    <name type="scientific">Candidatus Lloydbacteria bacterium RIFCSPHIGHO2_01_FULL_49_22</name>
    <dbReference type="NCBI Taxonomy" id="1798658"/>
    <lineage>
        <taxon>Bacteria</taxon>
        <taxon>Candidatus Lloydiibacteriota</taxon>
    </lineage>
</organism>
<reference evidence="2 3" key="1">
    <citation type="journal article" date="2016" name="Nat. Commun.">
        <title>Thousands of microbial genomes shed light on interconnected biogeochemical processes in an aquifer system.</title>
        <authorList>
            <person name="Anantharaman K."/>
            <person name="Brown C.T."/>
            <person name="Hug L.A."/>
            <person name="Sharon I."/>
            <person name="Castelle C.J."/>
            <person name="Probst A.J."/>
            <person name="Thomas B.C."/>
            <person name="Singh A."/>
            <person name="Wilkins M.J."/>
            <person name="Karaoz U."/>
            <person name="Brodie E.L."/>
            <person name="Williams K.H."/>
            <person name="Hubbard S.S."/>
            <person name="Banfield J.F."/>
        </authorList>
    </citation>
    <scope>NUCLEOTIDE SEQUENCE [LARGE SCALE GENOMIC DNA]</scope>
</reference>
<accession>A0A1G2CUG5</accession>
<sequence length="117" mass="13124">MLSRYLALTIAVGASILTTSVSAGSSTNNDAGDRSSPYSADLIFKINDAHVTYRTDGHMLVCINKKKKGTESCDDSSGKLTLEEFWKLYFPDAPSTLRVVAMDYRTYYSTYIFWLKR</sequence>
<evidence type="ECO:0000313" key="2">
    <source>
        <dbReference type="EMBL" id="OGZ05014.1"/>
    </source>
</evidence>